<accession>A0AAU7W9J9</accession>
<feature type="region of interest" description="Disordered" evidence="1">
    <location>
        <begin position="453"/>
        <end position="513"/>
    </location>
</feature>
<evidence type="ECO:0000256" key="1">
    <source>
        <dbReference type="SAM" id="MobiDB-lite"/>
    </source>
</evidence>
<evidence type="ECO:0000313" key="4">
    <source>
        <dbReference type="EMBL" id="XBX82874.1"/>
    </source>
</evidence>
<feature type="compositionally biased region" description="Pro residues" evidence="1">
    <location>
        <begin position="466"/>
        <end position="491"/>
    </location>
</feature>
<name>A0AAU7W9J9_9MICO</name>
<evidence type="ECO:0000256" key="3">
    <source>
        <dbReference type="SAM" id="SignalP"/>
    </source>
</evidence>
<dbReference type="AlphaFoldDB" id="A0AAU7W9J9"/>
<keyword evidence="2" id="KW-0472">Membrane</keyword>
<proteinExistence type="predicted"/>
<feature type="chain" id="PRO_5043437022" evidence="3">
    <location>
        <begin position="32"/>
        <end position="625"/>
    </location>
</feature>
<keyword evidence="2" id="KW-1133">Transmembrane helix</keyword>
<evidence type="ECO:0000256" key="2">
    <source>
        <dbReference type="SAM" id="Phobius"/>
    </source>
</evidence>
<keyword evidence="2" id="KW-0812">Transmembrane</keyword>
<dbReference type="InterPro" id="IPR006311">
    <property type="entry name" value="TAT_signal"/>
</dbReference>
<reference evidence="4" key="1">
    <citation type="submission" date="2024-05" db="EMBL/GenBank/DDBJ databases">
        <authorList>
            <person name="Yu L."/>
        </authorList>
    </citation>
    <scope>NUCLEOTIDE SEQUENCE</scope>
    <source>
        <strain evidence="4">G08B096</strain>
    </source>
</reference>
<feature type="transmembrane region" description="Helical" evidence="2">
    <location>
        <begin position="595"/>
        <end position="617"/>
    </location>
</feature>
<sequence length="625" mass="65313">MPSHHPSRRGLAAAVAAAIAGGALLGASALAAAPAAAEPGDSAIDTVDYLADTYGLTDTVIETVTFERFEWLLGQDGRFAFLIGGPDDPTTVETIGAIDAAAKAAGVERVYTFNPELDGQSLDVRTTTNADVAPLWQRVVANALSKDTQTPFDGTEDPYFFVYDRSHTEGGVEDRIVAALTTPVAAGSLDDPAARAAYETQVRDVIGDGAALATPSQFDFADAVVDGKHVAQFGGADAYGPNEIIGESDRDWRIQTVTYPELVHLLDSDGDIVLLFGGTWCHNTRAVLKEVNRQAVANDVPRVYFFDLRLDGASSNDLHIRDTNSEFAHLYGDLVSTYLPNLVTQYVPGASASSQVDYYPSDDRSLPLARAKKLQVPYLLEYQRGRTVDGAAAPVVRQWIHDNGDGTYKEYMTEWWFVNDRPGQYAGRLDAPAYATQLAFADEAIAALGTFFGEAGTDPSEEPEPTEPPATTPPATTPPVTSPATEPPAAPEPGSVHGSVQVTGDLVPGGTVTVRGTGLSASTSGFSVELRSTPQLLGTVSTDASGAFSLTATIPAATSPGAHTIVVSIDGVVVASAAVSVTSATSTLADTGASFAAPLAWLGAALVAAAVAVLAVARVRARRSS</sequence>
<dbReference type="RefSeq" id="WP_350348890.1">
    <property type="nucleotide sequence ID" value="NZ_CP158374.1"/>
</dbReference>
<organism evidence="4">
    <name type="scientific">Agromyces sp. G08B096</name>
    <dbReference type="NCBI Taxonomy" id="3156399"/>
    <lineage>
        <taxon>Bacteria</taxon>
        <taxon>Bacillati</taxon>
        <taxon>Actinomycetota</taxon>
        <taxon>Actinomycetes</taxon>
        <taxon>Micrococcales</taxon>
        <taxon>Microbacteriaceae</taxon>
        <taxon>Agromyces</taxon>
    </lineage>
</organism>
<feature type="signal peptide" evidence="3">
    <location>
        <begin position="1"/>
        <end position="31"/>
    </location>
</feature>
<dbReference type="PROSITE" id="PS51318">
    <property type="entry name" value="TAT"/>
    <property type="match status" value="1"/>
</dbReference>
<protein>
    <submittedName>
        <fullName evidence="4">Uncharacterized protein</fullName>
    </submittedName>
</protein>
<dbReference type="EMBL" id="CP158374">
    <property type="protein sequence ID" value="XBX82874.1"/>
    <property type="molecule type" value="Genomic_DNA"/>
</dbReference>
<gene>
    <name evidence="4" type="ORF">ABIQ69_02835</name>
</gene>
<keyword evidence="3" id="KW-0732">Signal</keyword>